<dbReference type="InterPro" id="IPR002798">
    <property type="entry name" value="SpoIIM-like"/>
</dbReference>
<organism evidence="2 3">
    <name type="scientific">Methanothermobacter tenebrarum</name>
    <dbReference type="NCBI Taxonomy" id="680118"/>
    <lineage>
        <taxon>Archaea</taxon>
        <taxon>Methanobacteriati</taxon>
        <taxon>Methanobacteriota</taxon>
        <taxon>Methanomada group</taxon>
        <taxon>Methanobacteria</taxon>
        <taxon>Methanobacteriales</taxon>
        <taxon>Methanobacteriaceae</taxon>
        <taxon>Methanothermobacter</taxon>
    </lineage>
</organism>
<reference evidence="2 3" key="1">
    <citation type="submission" date="2018-06" db="EMBL/GenBank/DDBJ databases">
        <title>Draft genome sequence of hyperthermophilic methanogen Methanothermobacter tenebrarum sp. MCM-B 1447.</title>
        <authorList>
            <person name="Pore S.D."/>
            <person name="Dagar S."/>
            <person name="Dhakephalkar P.K."/>
        </authorList>
    </citation>
    <scope>NUCLEOTIDE SEQUENCE [LARGE SCALE GENOMIC DNA]</scope>
    <source>
        <strain evidence="2 3">MCM B 1447</strain>
    </source>
</reference>
<proteinExistence type="predicted"/>
<keyword evidence="1" id="KW-0472">Membrane</keyword>
<accession>A0A328P8L0</accession>
<dbReference type="RefSeq" id="WP_112094265.1">
    <property type="nucleotide sequence ID" value="NZ_QLOE01000008.1"/>
</dbReference>
<keyword evidence="1" id="KW-1133">Transmembrane helix</keyword>
<dbReference type="Proteomes" id="UP000249782">
    <property type="component" value="Unassembled WGS sequence"/>
</dbReference>
<dbReference type="PANTHER" id="PTHR35337">
    <property type="entry name" value="SLR1478 PROTEIN"/>
    <property type="match status" value="1"/>
</dbReference>
<feature type="transmembrane region" description="Helical" evidence="1">
    <location>
        <begin position="12"/>
        <end position="39"/>
    </location>
</feature>
<dbReference type="PANTHER" id="PTHR35337:SF1">
    <property type="entry name" value="SLR1478 PROTEIN"/>
    <property type="match status" value="1"/>
</dbReference>
<comment type="caution">
    <text evidence="2">The sequence shown here is derived from an EMBL/GenBank/DDBJ whole genome shotgun (WGS) entry which is preliminary data.</text>
</comment>
<keyword evidence="1" id="KW-0812">Transmembrane</keyword>
<evidence type="ECO:0000313" key="3">
    <source>
        <dbReference type="Proteomes" id="UP000249782"/>
    </source>
</evidence>
<dbReference type="AlphaFoldDB" id="A0A328P8L0"/>
<protein>
    <submittedName>
        <fullName evidence="2">Stage II sporulation protein M</fullName>
    </submittedName>
</protein>
<dbReference type="EMBL" id="QLOE01000008">
    <property type="protein sequence ID" value="RAO78748.1"/>
    <property type="molecule type" value="Genomic_DNA"/>
</dbReference>
<feature type="transmembrane region" description="Helical" evidence="1">
    <location>
        <begin position="69"/>
        <end position="97"/>
    </location>
</feature>
<dbReference type="Pfam" id="PF01944">
    <property type="entry name" value="SpoIIM"/>
    <property type="match status" value="1"/>
</dbReference>
<gene>
    <name evidence="2" type="ORF">DPC56_06480</name>
</gene>
<feature type="transmembrane region" description="Helical" evidence="1">
    <location>
        <begin position="163"/>
        <end position="183"/>
    </location>
</feature>
<keyword evidence="3" id="KW-1185">Reference proteome</keyword>
<evidence type="ECO:0000313" key="2">
    <source>
        <dbReference type="EMBL" id="RAO78748.1"/>
    </source>
</evidence>
<sequence length="200" mass="22306">MNIIELYRENRNYLIISALIFVGAFFIGYFLSGFLDILLAPIMREFKKSVIEEGITIFSIFSHNLQAIILLYLGGLSLGIFTGLFLALNGLFMGYFATKVPMVDFILLVAPHGIFEIPGLIIASVAGFKLSSFLIQFIGDLIKISGPFTVKLKRSLNENMKEFKDSLVILLIAVILIFIAAIIESELTLSLYYIIKGFMG</sequence>
<dbReference type="OrthoDB" id="86288at2157"/>
<evidence type="ECO:0000256" key="1">
    <source>
        <dbReference type="SAM" id="Phobius"/>
    </source>
</evidence>
<name>A0A328P8L0_9EURY</name>